<dbReference type="Pfam" id="PF14588">
    <property type="entry name" value="YjgF_endoribonc"/>
    <property type="match status" value="1"/>
</dbReference>
<dbReference type="RefSeq" id="WP_101304561.1">
    <property type="nucleotide sequence ID" value="NZ_NXGX01000009.1"/>
</dbReference>
<proteinExistence type="predicted"/>
<dbReference type="EMBL" id="NXGX01000009">
    <property type="protein sequence ID" value="PKR56740.1"/>
    <property type="molecule type" value="Genomic_DNA"/>
</dbReference>
<dbReference type="SUPFAM" id="SSF55298">
    <property type="entry name" value="YjgF-like"/>
    <property type="match status" value="1"/>
</dbReference>
<evidence type="ECO:0000259" key="1">
    <source>
        <dbReference type="Pfam" id="PF14588"/>
    </source>
</evidence>
<organism evidence="2 3">
    <name type="scientific">Thalassospira lohafexi</name>
    <dbReference type="NCBI Taxonomy" id="744227"/>
    <lineage>
        <taxon>Bacteria</taxon>
        <taxon>Pseudomonadati</taxon>
        <taxon>Pseudomonadota</taxon>
        <taxon>Alphaproteobacteria</taxon>
        <taxon>Rhodospirillales</taxon>
        <taxon>Thalassospiraceae</taxon>
        <taxon>Thalassospira</taxon>
    </lineage>
</organism>
<gene>
    <name evidence="2" type="ORF">COO92_18985</name>
</gene>
<dbReference type="InterPro" id="IPR035959">
    <property type="entry name" value="RutC-like_sf"/>
</dbReference>
<dbReference type="Gene3D" id="3.30.1330.40">
    <property type="entry name" value="RutC-like"/>
    <property type="match status" value="1"/>
</dbReference>
<dbReference type="InterPro" id="IPR013813">
    <property type="entry name" value="Endoribo_LPSP/chorism_mut-like"/>
</dbReference>
<dbReference type="CDD" id="cd02199">
    <property type="entry name" value="YjgF_YER057c_UK114_like_1"/>
    <property type="match status" value="1"/>
</dbReference>
<dbReference type="Proteomes" id="UP000233332">
    <property type="component" value="Unassembled WGS sequence"/>
</dbReference>
<reference evidence="2 3" key="1">
    <citation type="submission" date="2017-09" db="EMBL/GenBank/DDBJ databases">
        <title>Biodiversity and function of Thalassospira species in the particle-attached aromatic-hydrocarbon-degrading consortia from the surface seawater of the China South Sea.</title>
        <authorList>
            <person name="Dong C."/>
            <person name="Lai Q."/>
            <person name="Shao Z."/>
        </authorList>
    </citation>
    <scope>NUCLEOTIDE SEQUENCE [LARGE SCALE GENOMIC DNA]</scope>
    <source>
        <strain evidence="2 3">139Z-12</strain>
    </source>
</reference>
<feature type="domain" description="Endoribonuclease L-PSP/chorismate mutase-like" evidence="1">
    <location>
        <begin position="8"/>
        <end position="141"/>
    </location>
</feature>
<comment type="caution">
    <text evidence="2">The sequence shown here is derived from an EMBL/GenBank/DDBJ whole genome shotgun (WGS) entry which is preliminary data.</text>
</comment>
<evidence type="ECO:0000313" key="2">
    <source>
        <dbReference type="EMBL" id="PKR56740.1"/>
    </source>
</evidence>
<protein>
    <recommendedName>
        <fullName evidence="1">Endoribonuclease L-PSP/chorismate mutase-like domain-containing protein</fullName>
    </recommendedName>
</protein>
<evidence type="ECO:0000313" key="3">
    <source>
        <dbReference type="Proteomes" id="UP000233332"/>
    </source>
</evidence>
<dbReference type="PANTHER" id="PTHR43760">
    <property type="entry name" value="ENDORIBONUCLEASE-RELATED"/>
    <property type="match status" value="1"/>
</dbReference>
<dbReference type="AlphaFoldDB" id="A0A2N3L203"/>
<keyword evidence="3" id="KW-1185">Reference proteome</keyword>
<name>A0A2N3L203_9PROT</name>
<dbReference type="PANTHER" id="PTHR43760:SF1">
    <property type="entry name" value="ENDORIBONUCLEASE L-PSP_CHORISMATE MUTASE-LIKE DOMAIN-CONTAINING PROTEIN"/>
    <property type="match status" value="1"/>
</dbReference>
<sequence length="155" mass="16144">MAGKIDAHLADLGITLPTATAPVANYVPYVIAGNLVHISGQITMENGELKFVGKLGKDYQVEDGQKAARLCALNLVAQLKSAIGDLDKVTRVVKLNAFVNSDPAFTDQPKVVNGASDTMVEIFGDAGKHARSAVGVASLPLGVAVEIDGIFEVAN</sequence>
<accession>A0A2N3L203</accession>